<evidence type="ECO:0000313" key="5">
    <source>
        <dbReference type="Proteomes" id="UP000178254"/>
    </source>
</evidence>
<dbReference type="Pfam" id="PF10102">
    <property type="entry name" value="DUF2341"/>
    <property type="match status" value="1"/>
</dbReference>
<dbReference type="STRING" id="1798709.A2538_02550"/>
<dbReference type="SUPFAM" id="SSF49899">
    <property type="entry name" value="Concanavalin A-like lectins/glucanases"/>
    <property type="match status" value="1"/>
</dbReference>
<feature type="transmembrane region" description="Helical" evidence="2">
    <location>
        <begin position="14"/>
        <end position="33"/>
    </location>
</feature>
<organism evidence="4 5">
    <name type="scientific">Candidatus Magasanikbacteria bacterium RIFOXYD2_FULL_41_14</name>
    <dbReference type="NCBI Taxonomy" id="1798709"/>
    <lineage>
        <taxon>Bacteria</taxon>
        <taxon>Candidatus Magasanikiibacteriota</taxon>
    </lineage>
</organism>
<evidence type="ECO:0000256" key="1">
    <source>
        <dbReference type="SAM" id="MobiDB-lite"/>
    </source>
</evidence>
<dbReference type="InterPro" id="IPR018765">
    <property type="entry name" value="DUF2341"/>
</dbReference>
<keyword evidence="2" id="KW-1133">Transmembrane helix</keyword>
<dbReference type="InterPro" id="IPR013320">
    <property type="entry name" value="ConA-like_dom_sf"/>
</dbReference>
<evidence type="ECO:0000259" key="3">
    <source>
        <dbReference type="Pfam" id="PF10102"/>
    </source>
</evidence>
<dbReference type="EMBL" id="MFRE01000022">
    <property type="protein sequence ID" value="OGH93736.1"/>
    <property type="molecule type" value="Genomic_DNA"/>
</dbReference>
<dbReference type="Gene3D" id="2.60.120.200">
    <property type="match status" value="1"/>
</dbReference>
<feature type="region of interest" description="Disordered" evidence="1">
    <location>
        <begin position="178"/>
        <end position="201"/>
    </location>
</feature>
<keyword evidence="2" id="KW-0812">Transmembrane</keyword>
<name>A0A1F6PC47_9BACT</name>
<feature type="domain" description="DUF2341" evidence="3">
    <location>
        <begin position="100"/>
        <end position="162"/>
    </location>
</feature>
<dbReference type="AlphaFoldDB" id="A0A1F6PC47"/>
<gene>
    <name evidence="4" type="ORF">A2538_02550</name>
</gene>
<dbReference type="Proteomes" id="UP000178254">
    <property type="component" value="Unassembled WGS sequence"/>
</dbReference>
<evidence type="ECO:0000313" key="4">
    <source>
        <dbReference type="EMBL" id="OGH93736.1"/>
    </source>
</evidence>
<dbReference type="Pfam" id="PF13385">
    <property type="entry name" value="Laminin_G_3"/>
    <property type="match status" value="1"/>
</dbReference>
<evidence type="ECO:0000256" key="2">
    <source>
        <dbReference type="SAM" id="Phobius"/>
    </source>
</evidence>
<proteinExistence type="predicted"/>
<reference evidence="4 5" key="1">
    <citation type="journal article" date="2016" name="Nat. Commun.">
        <title>Thousands of microbial genomes shed light on interconnected biogeochemical processes in an aquifer system.</title>
        <authorList>
            <person name="Anantharaman K."/>
            <person name="Brown C.T."/>
            <person name="Hug L.A."/>
            <person name="Sharon I."/>
            <person name="Castelle C.J."/>
            <person name="Probst A.J."/>
            <person name="Thomas B.C."/>
            <person name="Singh A."/>
            <person name="Wilkins M.J."/>
            <person name="Karaoz U."/>
            <person name="Brodie E.L."/>
            <person name="Williams K.H."/>
            <person name="Hubbard S.S."/>
            <person name="Banfield J.F."/>
        </authorList>
    </citation>
    <scope>NUCLEOTIDE SEQUENCE [LARGE SCALE GENOMIC DNA]</scope>
</reference>
<accession>A0A1F6PC47</accession>
<comment type="caution">
    <text evidence="4">The sequence shown here is derived from an EMBL/GenBank/DDBJ whole genome shotgun (WGS) entry which is preliminary data.</text>
</comment>
<protein>
    <recommendedName>
        <fullName evidence="3">DUF2341 domain-containing protein</fullName>
    </recommendedName>
</protein>
<sequence length="711" mass="76521">MSVKFNFFQNIKSILKFFFGVAIFAVILVWFYSDAKPIWQNPRIPPQIQTAQAVTWYNTSWLYRKTITIDYTKVSTTLANFPVMVSTTDANLVAYASSTGADILFTDSSGTKLNHEIESYTSATGKLITWVKVTSLSNSANTILYMYYGNTGAADQQNITGTWDSNYVGVWHMKENPSGSAPQMKDSTTNANHGTTQGSMPSGSLVNAQIGDGLDFNGSSYYVSLPVTSSLNITGAITVETWVYADALSSARRFVSKNNTVTKSWELNFESAVGGLTTMRVFDGGTIKRTQEAAAMTVGSWFHYVGVFDPSTAVIIYKNGSQSGALTSGIPAAQNDNPNIAVLFARSPYAGCLNCYLDGKMDEVRVSNVARSAGWILTEYNNQYSPSTFYSIESTAQTPPFYDQIYYKFFNNTDSTDVGLKLANQNLPATLSSAGDPFRLRLGLHVTGSQIDASGQSFKLQFAEKSGDCDGTFSGESYADVTGATVIAYYDNATPNDGDSLTINAGDPNIGNNVIEQTYEEANNFTNSVGAIAIGEEGLWDFSLYDNGATANTSYCLRLIKSDGNNIDSYTEIPEIITASGVSPIVSVSVQDGIINYGYLPVGSSTTTIAVADSQTVTNDGNVDIDLGIKGSTSTPGNWTLGSQAGADQYVHEYSVDVGDTWVPLTADYQLLVPGVPPDAGGVIDFRIQVPSSTSDYSTQNVDITILAVQS</sequence>
<keyword evidence="2" id="KW-0472">Membrane</keyword>